<name>A0A1G7RGI8_9SPHI</name>
<dbReference type="RefSeq" id="WP_091163144.1">
    <property type="nucleotide sequence ID" value="NZ_FNCG01000002.1"/>
</dbReference>
<proteinExistence type="predicted"/>
<reference evidence="3" key="1">
    <citation type="submission" date="2016-10" db="EMBL/GenBank/DDBJ databases">
        <authorList>
            <person name="Varghese N."/>
            <person name="Submissions S."/>
        </authorList>
    </citation>
    <scope>NUCLEOTIDE SEQUENCE [LARGE SCALE GENOMIC DNA]</scope>
    <source>
        <strain evidence="3">Gh-67</strain>
    </source>
</reference>
<dbReference type="PANTHER" id="PTHR36057">
    <property type="match status" value="1"/>
</dbReference>
<keyword evidence="3" id="KW-1185">Reference proteome</keyword>
<gene>
    <name evidence="2" type="ORF">SAMN05192573_102235</name>
</gene>
<dbReference type="EMBL" id="FNCG01000002">
    <property type="protein sequence ID" value="SDG09861.1"/>
    <property type="molecule type" value="Genomic_DNA"/>
</dbReference>
<evidence type="ECO:0000256" key="1">
    <source>
        <dbReference type="SAM" id="SignalP"/>
    </source>
</evidence>
<dbReference type="PANTHER" id="PTHR36057:SF1">
    <property type="entry name" value="LIPOPROTEIN LIPID ATTACHMENT SITE-LIKE PROTEIN, PUTATIVE (DUF1223)-RELATED"/>
    <property type="match status" value="1"/>
</dbReference>
<dbReference type="InterPro" id="IPR036249">
    <property type="entry name" value="Thioredoxin-like_sf"/>
</dbReference>
<keyword evidence="1" id="KW-0732">Signal</keyword>
<organism evidence="2 3">
    <name type="scientific">Mucilaginibacter gossypii</name>
    <dbReference type="NCBI Taxonomy" id="551996"/>
    <lineage>
        <taxon>Bacteria</taxon>
        <taxon>Pseudomonadati</taxon>
        <taxon>Bacteroidota</taxon>
        <taxon>Sphingobacteriia</taxon>
        <taxon>Sphingobacteriales</taxon>
        <taxon>Sphingobacteriaceae</taxon>
        <taxon>Mucilaginibacter</taxon>
    </lineage>
</organism>
<dbReference type="STRING" id="551996.SAMN05192573_102235"/>
<evidence type="ECO:0000313" key="3">
    <source>
        <dbReference type="Proteomes" id="UP000199705"/>
    </source>
</evidence>
<protein>
    <recommendedName>
        <fullName evidence="4">DUF1223 domain-containing protein</fullName>
    </recommendedName>
</protein>
<dbReference type="SUPFAM" id="SSF52833">
    <property type="entry name" value="Thioredoxin-like"/>
    <property type="match status" value="1"/>
</dbReference>
<feature type="signal peptide" evidence="1">
    <location>
        <begin position="1"/>
        <end position="24"/>
    </location>
</feature>
<dbReference type="AlphaFoldDB" id="A0A1G7RGI8"/>
<accession>A0A1G7RGI8</accession>
<feature type="chain" id="PRO_5011683778" description="DUF1223 domain-containing protein" evidence="1">
    <location>
        <begin position="25"/>
        <end position="266"/>
    </location>
</feature>
<dbReference type="Pfam" id="PF06764">
    <property type="entry name" value="DUF1223"/>
    <property type="match status" value="1"/>
</dbReference>
<evidence type="ECO:0008006" key="4">
    <source>
        <dbReference type="Google" id="ProtNLM"/>
    </source>
</evidence>
<evidence type="ECO:0000313" key="2">
    <source>
        <dbReference type="EMBL" id="SDG09861.1"/>
    </source>
</evidence>
<sequence length="266" mass="29146">MKTLKIFSFCVGTVALALATAAYANRKINAPKTENAATPEKGFALVELFTSEGCSSCPPADELLARIQKDSEDKPVYILAYHVDYWNNLGWKDAFSNAMFSKRQKEYSYHLNAQVYTPQVIVNGKTEMVGSDEPALREAISNALTTTQAAQVSLKAQQTGDKLAVNYELSGNTDNQQLLIAIVQKTAISKVARGENEGRTLSHAQIVRDLKTVALSQVKTSQTIISVPKEFNQQEWEVVGFIQNKDNGEVLTATKAVLTNEAVAKI</sequence>
<dbReference type="Proteomes" id="UP000199705">
    <property type="component" value="Unassembled WGS sequence"/>
</dbReference>
<dbReference type="InterPro" id="IPR010634">
    <property type="entry name" value="DUF1223"/>
</dbReference>